<feature type="region of interest" description="Disordered" evidence="5">
    <location>
        <begin position="1"/>
        <end position="36"/>
    </location>
</feature>
<dbReference type="GO" id="GO:0046872">
    <property type="term" value="F:metal ion binding"/>
    <property type="evidence" value="ECO:0007669"/>
    <property type="project" value="UniProtKB-KW"/>
</dbReference>
<keyword evidence="3" id="KW-0408">Iron</keyword>
<keyword evidence="7" id="KW-1185">Reference proteome</keyword>
<dbReference type="PANTHER" id="PTHR46458:SF11">
    <property type="entry name" value="GLOBIN-LIKE PROTEIN 9"/>
    <property type="match status" value="1"/>
</dbReference>
<proteinExistence type="inferred from homology"/>
<evidence type="ECO:0000256" key="3">
    <source>
        <dbReference type="ARBA" id="ARBA00023004"/>
    </source>
</evidence>
<keyword evidence="4" id="KW-0813">Transport</keyword>
<dbReference type="Proteomes" id="UP000887566">
    <property type="component" value="Unplaced"/>
</dbReference>
<reference evidence="8" key="1">
    <citation type="submission" date="2022-11" db="UniProtKB">
        <authorList>
            <consortium name="WormBaseParasite"/>
        </authorList>
    </citation>
    <scope>IDENTIFICATION</scope>
</reference>
<evidence type="ECO:0000313" key="8">
    <source>
        <dbReference type="WBParaSite" id="PSAMB.scaffold511size73861.g6795.t1"/>
    </source>
</evidence>
<feature type="domain" description="Globin" evidence="6">
    <location>
        <begin position="50"/>
        <end position="211"/>
    </location>
</feature>
<feature type="compositionally biased region" description="Basic and acidic residues" evidence="5">
    <location>
        <begin position="26"/>
        <end position="36"/>
    </location>
</feature>
<dbReference type="InterPro" id="IPR050532">
    <property type="entry name" value="Globin-like_OT"/>
</dbReference>
<dbReference type="Gene3D" id="1.10.490.10">
    <property type="entry name" value="Globins"/>
    <property type="match status" value="1"/>
</dbReference>
<dbReference type="GO" id="GO:0019825">
    <property type="term" value="F:oxygen binding"/>
    <property type="evidence" value="ECO:0007669"/>
    <property type="project" value="InterPro"/>
</dbReference>
<dbReference type="PANTHER" id="PTHR46458">
    <property type="entry name" value="BLR2807 PROTEIN"/>
    <property type="match status" value="1"/>
</dbReference>
<dbReference type="InterPro" id="IPR009050">
    <property type="entry name" value="Globin-like_sf"/>
</dbReference>
<dbReference type="InterPro" id="IPR044399">
    <property type="entry name" value="Mb-like_M"/>
</dbReference>
<feature type="compositionally biased region" description="Basic and acidic residues" evidence="5">
    <location>
        <begin position="1"/>
        <end position="18"/>
    </location>
</feature>
<accession>A0A914WSP1</accession>
<sequence>MSTEFRRTQSLRVPKDQQRSASLVRTKTERKISRSMLKPEEDPALCSFAKLSAHQKSVLRASWKAINNRTLGATIKRILTRLELTCPTVKEIFSKATFLGVFNRDTPAPSDSKGGGSTLNDHVKQLVKFFDELIGSLDDPVKAVADVRRVGMEHGTLKASCGFKADAWERFGEIAMEVICALDGVQKSREAPKAWRILIACATDELRSGFEEGARAVSRKSSLNTEPYLAGASAVSNINHCLRHLQLEHTNSAPYNV</sequence>
<dbReference type="CDD" id="cd01040">
    <property type="entry name" value="Mb-like"/>
    <property type="match status" value="1"/>
</dbReference>
<dbReference type="WBParaSite" id="PSAMB.scaffold511size73861.g6795.t1">
    <property type="protein sequence ID" value="PSAMB.scaffold511size73861.g6795.t1"/>
    <property type="gene ID" value="PSAMB.scaffold511size73861.g6795"/>
</dbReference>
<keyword evidence="1 4" id="KW-0349">Heme</keyword>
<evidence type="ECO:0000313" key="7">
    <source>
        <dbReference type="Proteomes" id="UP000887566"/>
    </source>
</evidence>
<organism evidence="7 8">
    <name type="scientific">Plectus sambesii</name>
    <dbReference type="NCBI Taxonomy" id="2011161"/>
    <lineage>
        <taxon>Eukaryota</taxon>
        <taxon>Metazoa</taxon>
        <taxon>Ecdysozoa</taxon>
        <taxon>Nematoda</taxon>
        <taxon>Chromadorea</taxon>
        <taxon>Plectida</taxon>
        <taxon>Plectina</taxon>
        <taxon>Plectoidea</taxon>
        <taxon>Plectidae</taxon>
        <taxon>Plectus</taxon>
    </lineage>
</organism>
<dbReference type="PROSITE" id="PS01033">
    <property type="entry name" value="GLOBIN"/>
    <property type="match status" value="1"/>
</dbReference>
<dbReference type="GO" id="GO:0020037">
    <property type="term" value="F:heme binding"/>
    <property type="evidence" value="ECO:0007669"/>
    <property type="project" value="InterPro"/>
</dbReference>
<keyword evidence="4" id="KW-0561">Oxygen transport</keyword>
<evidence type="ECO:0000259" key="6">
    <source>
        <dbReference type="PROSITE" id="PS01033"/>
    </source>
</evidence>
<evidence type="ECO:0000256" key="2">
    <source>
        <dbReference type="ARBA" id="ARBA00022723"/>
    </source>
</evidence>
<dbReference type="InterPro" id="IPR012292">
    <property type="entry name" value="Globin/Proto"/>
</dbReference>
<evidence type="ECO:0000256" key="1">
    <source>
        <dbReference type="ARBA" id="ARBA00022617"/>
    </source>
</evidence>
<comment type="similarity">
    <text evidence="4">Belongs to the globin family.</text>
</comment>
<dbReference type="SUPFAM" id="SSF46458">
    <property type="entry name" value="Globin-like"/>
    <property type="match status" value="1"/>
</dbReference>
<dbReference type="GO" id="GO:0005344">
    <property type="term" value="F:oxygen carrier activity"/>
    <property type="evidence" value="ECO:0007669"/>
    <property type="project" value="UniProtKB-KW"/>
</dbReference>
<protein>
    <submittedName>
        <fullName evidence="8">Globin family profile domain-containing protein</fullName>
    </submittedName>
</protein>
<name>A0A914WSP1_9BILA</name>
<dbReference type="InterPro" id="IPR000971">
    <property type="entry name" value="Globin"/>
</dbReference>
<evidence type="ECO:0000256" key="5">
    <source>
        <dbReference type="SAM" id="MobiDB-lite"/>
    </source>
</evidence>
<dbReference type="AlphaFoldDB" id="A0A914WSP1"/>
<evidence type="ECO:0000256" key="4">
    <source>
        <dbReference type="RuleBase" id="RU000356"/>
    </source>
</evidence>
<dbReference type="Pfam" id="PF00042">
    <property type="entry name" value="Globin"/>
    <property type="match status" value="1"/>
</dbReference>
<keyword evidence="2" id="KW-0479">Metal-binding</keyword>